<proteinExistence type="predicted"/>
<name>A0A6N7WE41_9FIRM</name>
<dbReference type="Proteomes" id="UP000436047">
    <property type="component" value="Unassembled WGS sequence"/>
</dbReference>
<accession>A0A6N7WE41</accession>
<sequence>MASGTGTDFRTKRGGRVCFTHNGPAYRINEGDIFAVNSFQMLELELDGDAYALSLSISLHYLASISPELLSHKVNCRSFLYPKDRQEIYDVLRNNLARAFQAQYKYEMRQSLYLKNRIAALLENLVRHFLEEKEELPEGGGWERLKPANRYQVFQRKEAIRR</sequence>
<comment type="caution">
    <text evidence="1">The sequence shown here is derived from an EMBL/GenBank/DDBJ whole genome shotgun (WGS) entry which is preliminary data.</text>
</comment>
<keyword evidence="2" id="KW-1185">Reference proteome</keyword>
<gene>
    <name evidence="1" type="ORF">FYJ45_06710</name>
</gene>
<dbReference type="AlphaFoldDB" id="A0A6N7WE41"/>
<evidence type="ECO:0000313" key="2">
    <source>
        <dbReference type="Proteomes" id="UP000436047"/>
    </source>
</evidence>
<dbReference type="EMBL" id="VUMI01000008">
    <property type="protein sequence ID" value="MSS88005.1"/>
    <property type="molecule type" value="Genomic_DNA"/>
</dbReference>
<evidence type="ECO:0000313" key="1">
    <source>
        <dbReference type="EMBL" id="MSS88005.1"/>
    </source>
</evidence>
<organism evidence="1 2">
    <name type="scientific">Eisenbergiella porci</name>
    <dbReference type="NCBI Taxonomy" id="2652274"/>
    <lineage>
        <taxon>Bacteria</taxon>
        <taxon>Bacillati</taxon>
        <taxon>Bacillota</taxon>
        <taxon>Clostridia</taxon>
        <taxon>Lachnospirales</taxon>
        <taxon>Lachnospiraceae</taxon>
        <taxon>Eisenbergiella</taxon>
    </lineage>
</organism>
<reference evidence="1 2" key="1">
    <citation type="submission" date="2019-08" db="EMBL/GenBank/DDBJ databases">
        <title>In-depth cultivation of the pig gut microbiome towards novel bacterial diversity and tailored functional studies.</title>
        <authorList>
            <person name="Wylensek D."/>
            <person name="Hitch T.C.A."/>
            <person name="Clavel T."/>
        </authorList>
    </citation>
    <scope>NUCLEOTIDE SEQUENCE [LARGE SCALE GENOMIC DNA]</scope>
    <source>
        <strain evidence="1 2">WCA-389-WT-23B</strain>
    </source>
</reference>
<dbReference type="RefSeq" id="WP_154463991.1">
    <property type="nucleotide sequence ID" value="NZ_JAXDZL010000088.1"/>
</dbReference>
<dbReference type="GeneID" id="86052756"/>
<protein>
    <submittedName>
        <fullName evidence="1">Uncharacterized protein</fullName>
    </submittedName>
</protein>